<feature type="domain" description="6-phosphogluconate dehydrogenase NADP-binding" evidence="4">
    <location>
        <begin position="15"/>
        <end position="172"/>
    </location>
</feature>
<dbReference type="RefSeq" id="WP_094852170.1">
    <property type="nucleotide sequence ID" value="NZ_NEVM01000001.1"/>
</dbReference>
<protein>
    <submittedName>
        <fullName evidence="6">6-phosphogluconate dehydrogenase</fullName>
    </submittedName>
</protein>
<keyword evidence="2" id="KW-0520">NAD</keyword>
<evidence type="ECO:0000256" key="2">
    <source>
        <dbReference type="ARBA" id="ARBA00023027"/>
    </source>
</evidence>
<dbReference type="GO" id="GO:0016616">
    <property type="term" value="F:oxidoreductase activity, acting on the CH-OH group of donors, NAD or NADP as acceptor"/>
    <property type="evidence" value="ECO:0007669"/>
    <property type="project" value="TreeGrafter"/>
</dbReference>
<dbReference type="InterPro" id="IPR029154">
    <property type="entry name" value="HIBADH-like_NADP-bd"/>
</dbReference>
<dbReference type="GO" id="GO:0051287">
    <property type="term" value="F:NAD binding"/>
    <property type="evidence" value="ECO:0007669"/>
    <property type="project" value="InterPro"/>
</dbReference>
<dbReference type="SUPFAM" id="SSF48179">
    <property type="entry name" value="6-phosphogluconate dehydrogenase C-terminal domain-like"/>
    <property type="match status" value="1"/>
</dbReference>
<name>A0A261SLX6_9BORD</name>
<dbReference type="InterPro" id="IPR036291">
    <property type="entry name" value="NAD(P)-bd_dom_sf"/>
</dbReference>
<evidence type="ECO:0000313" key="7">
    <source>
        <dbReference type="Proteomes" id="UP000216020"/>
    </source>
</evidence>
<accession>A0A261SLX6</accession>
<sequence length="310" mass="33234">MPQMITRKGEQMEKTGFIGLGNMGRHMARRLAQAGHDVLVFDIRDDQREALESHGASWAGSVRAVADAAEVVVVSLPTPAIVEQVLTGDDGVAAGKAARLVVDTSTTGPSTSRRIAEKLLARGMRLVDAPVSGGTGGAEEGTLTVMASGQADAYERARPLLRVIGKNIFYLGEEAGQGQMMKIINNTLCAAATLASFEGLVLGSKAGLDAKTMLDIINVSSGRSFATEVKIPQCILHRDFPMRFTTDLLHKDVKLCLDEGARMGVPMWVSDMARQMLSFAIGQGKGADDYARVIQFYETWGQTQFGSADR</sequence>
<dbReference type="OrthoDB" id="9777604at2"/>
<dbReference type="InterPro" id="IPR013328">
    <property type="entry name" value="6PGD_dom2"/>
</dbReference>
<dbReference type="Gene3D" id="3.40.50.720">
    <property type="entry name" value="NAD(P)-binding Rossmann-like Domain"/>
    <property type="match status" value="1"/>
</dbReference>
<dbReference type="GO" id="GO:0050661">
    <property type="term" value="F:NADP binding"/>
    <property type="evidence" value="ECO:0007669"/>
    <property type="project" value="InterPro"/>
</dbReference>
<comment type="caution">
    <text evidence="6">The sequence shown here is derived from an EMBL/GenBank/DDBJ whole genome shotgun (WGS) entry which is preliminary data.</text>
</comment>
<dbReference type="Pfam" id="PF14833">
    <property type="entry name" value="NAD_binding_11"/>
    <property type="match status" value="1"/>
</dbReference>
<dbReference type="GO" id="GO:0016054">
    <property type="term" value="P:organic acid catabolic process"/>
    <property type="evidence" value="ECO:0007669"/>
    <property type="project" value="UniProtKB-ARBA"/>
</dbReference>
<dbReference type="PIRSF" id="PIRSF000103">
    <property type="entry name" value="HIBADH"/>
    <property type="match status" value="1"/>
</dbReference>
<reference evidence="7" key="1">
    <citation type="submission" date="2017-05" db="EMBL/GenBank/DDBJ databases">
        <title>Complete and WGS of Bordetella genogroups.</title>
        <authorList>
            <person name="Spilker T."/>
            <person name="Lipuma J."/>
        </authorList>
    </citation>
    <scope>NUCLEOTIDE SEQUENCE [LARGE SCALE GENOMIC DNA]</scope>
    <source>
        <strain evidence="7">AU16122</strain>
    </source>
</reference>
<evidence type="ECO:0000313" key="6">
    <source>
        <dbReference type="EMBL" id="OZI38071.1"/>
    </source>
</evidence>
<dbReference type="SUPFAM" id="SSF51735">
    <property type="entry name" value="NAD(P)-binding Rossmann-fold domains"/>
    <property type="match status" value="1"/>
</dbReference>
<feature type="active site" evidence="3">
    <location>
        <position position="182"/>
    </location>
</feature>
<dbReference type="InterPro" id="IPR002204">
    <property type="entry name" value="3-OH-isobutyrate_DH-rel_CS"/>
</dbReference>
<evidence type="ECO:0000259" key="4">
    <source>
        <dbReference type="Pfam" id="PF03446"/>
    </source>
</evidence>
<dbReference type="Proteomes" id="UP000216020">
    <property type="component" value="Unassembled WGS sequence"/>
</dbReference>
<proteinExistence type="predicted"/>
<evidence type="ECO:0000256" key="3">
    <source>
        <dbReference type="PIRSR" id="PIRSR000103-1"/>
    </source>
</evidence>
<dbReference type="PANTHER" id="PTHR22981:SF7">
    <property type="entry name" value="3-HYDROXYISOBUTYRATE DEHYDROGENASE, MITOCHONDRIAL"/>
    <property type="match status" value="1"/>
</dbReference>
<dbReference type="AlphaFoldDB" id="A0A261SLX6"/>
<dbReference type="InterPro" id="IPR015815">
    <property type="entry name" value="HIBADH-related"/>
</dbReference>
<keyword evidence="1" id="KW-0560">Oxidoreductase</keyword>
<dbReference type="Pfam" id="PF03446">
    <property type="entry name" value="NAD_binding_2"/>
    <property type="match status" value="1"/>
</dbReference>
<dbReference type="EMBL" id="NEVM01000001">
    <property type="protein sequence ID" value="OZI38071.1"/>
    <property type="molecule type" value="Genomic_DNA"/>
</dbReference>
<dbReference type="PANTHER" id="PTHR22981">
    <property type="entry name" value="3-HYDROXYISOBUTYRATE DEHYDROGENASE-RELATED"/>
    <property type="match status" value="1"/>
</dbReference>
<gene>
    <name evidence="6" type="ORF">CAL29_06920</name>
</gene>
<organism evidence="6 7">
    <name type="scientific">Bordetella genomosp. 10</name>
    <dbReference type="NCBI Taxonomy" id="1416804"/>
    <lineage>
        <taxon>Bacteria</taxon>
        <taxon>Pseudomonadati</taxon>
        <taxon>Pseudomonadota</taxon>
        <taxon>Betaproteobacteria</taxon>
        <taxon>Burkholderiales</taxon>
        <taxon>Alcaligenaceae</taxon>
        <taxon>Bordetella</taxon>
    </lineage>
</organism>
<keyword evidence="7" id="KW-1185">Reference proteome</keyword>
<dbReference type="InterPro" id="IPR006115">
    <property type="entry name" value="6PGDH_NADP-bd"/>
</dbReference>
<dbReference type="Gene3D" id="1.10.1040.10">
    <property type="entry name" value="N-(1-d-carboxylethyl)-l-norvaline Dehydrogenase, domain 2"/>
    <property type="match status" value="1"/>
</dbReference>
<evidence type="ECO:0000259" key="5">
    <source>
        <dbReference type="Pfam" id="PF14833"/>
    </source>
</evidence>
<dbReference type="InterPro" id="IPR008927">
    <property type="entry name" value="6-PGluconate_DH-like_C_sf"/>
</dbReference>
<dbReference type="PROSITE" id="PS00895">
    <property type="entry name" value="3_HYDROXYISOBUT_DH"/>
    <property type="match status" value="1"/>
</dbReference>
<feature type="domain" description="3-hydroxyisobutyrate dehydrogenase-like NAD-binding" evidence="5">
    <location>
        <begin position="176"/>
        <end position="297"/>
    </location>
</feature>
<evidence type="ECO:0000256" key="1">
    <source>
        <dbReference type="ARBA" id="ARBA00023002"/>
    </source>
</evidence>